<evidence type="ECO:0000256" key="1">
    <source>
        <dbReference type="SAM" id="Phobius"/>
    </source>
</evidence>
<keyword evidence="1" id="KW-1133">Transmembrane helix</keyword>
<name>A0A832ZUW2_CALS0</name>
<feature type="transmembrane region" description="Helical" evidence="1">
    <location>
        <begin position="45"/>
        <end position="68"/>
    </location>
</feature>
<evidence type="ECO:0000313" key="3">
    <source>
        <dbReference type="Proteomes" id="UP000608579"/>
    </source>
</evidence>
<comment type="caution">
    <text evidence="2">The sequence shown here is derived from an EMBL/GenBank/DDBJ whole genome shotgun (WGS) entry which is preliminary data.</text>
</comment>
<reference evidence="2" key="1">
    <citation type="journal article" date="2020" name="ISME J.">
        <title>Gammaproteobacteria mediating utilization of methyl-, sulfur- and petroleum organic compounds in deep ocean hydrothermal plumes.</title>
        <authorList>
            <person name="Zhou Z."/>
            <person name="Liu Y."/>
            <person name="Pan J."/>
            <person name="Cron B.R."/>
            <person name="Toner B.M."/>
            <person name="Anantharaman K."/>
            <person name="Breier J.A."/>
            <person name="Dick G.J."/>
            <person name="Li M."/>
        </authorList>
    </citation>
    <scope>NUCLEOTIDE SEQUENCE</scope>
    <source>
        <strain evidence="2">SZUA-1515</strain>
    </source>
</reference>
<protein>
    <recommendedName>
        <fullName evidence="4">2TM domain-containing protein</fullName>
    </recommendedName>
</protein>
<dbReference type="AlphaFoldDB" id="A0A832ZUW2"/>
<proteinExistence type="predicted"/>
<keyword evidence="1" id="KW-0812">Transmembrane</keyword>
<keyword evidence="1" id="KW-0472">Membrane</keyword>
<accession>A0A832ZUW2</accession>
<feature type="transmembrane region" description="Helical" evidence="1">
    <location>
        <begin position="20"/>
        <end position="39"/>
    </location>
</feature>
<evidence type="ECO:0008006" key="4">
    <source>
        <dbReference type="Google" id="ProtNLM"/>
    </source>
</evidence>
<sequence>MSTRDIEEAVKRYQTNAVTIAILVHAFIFVTGIITLVVLKQPIWVFALTHGTIQATALANAAFGHRLYRKYLVMKLQNQIKID</sequence>
<evidence type="ECO:0000313" key="2">
    <source>
        <dbReference type="EMBL" id="HIQ29276.1"/>
    </source>
</evidence>
<dbReference type="Proteomes" id="UP000608579">
    <property type="component" value="Unassembled WGS sequence"/>
</dbReference>
<gene>
    <name evidence="2" type="ORF">EYH45_01785</name>
</gene>
<organism evidence="2 3">
    <name type="scientific">Caldiarchaeum subterraneum</name>
    <dbReference type="NCBI Taxonomy" id="311458"/>
    <lineage>
        <taxon>Archaea</taxon>
        <taxon>Nitrososphaerota</taxon>
        <taxon>Candidatus Caldarchaeales</taxon>
        <taxon>Candidatus Caldarchaeaceae</taxon>
        <taxon>Candidatus Caldarchaeum</taxon>
    </lineage>
</organism>
<dbReference type="EMBL" id="DQVM01000033">
    <property type="protein sequence ID" value="HIQ29276.1"/>
    <property type="molecule type" value="Genomic_DNA"/>
</dbReference>